<keyword evidence="8" id="KW-1185">Reference proteome</keyword>
<dbReference type="NCBIfam" id="TIGR00027">
    <property type="entry name" value="mthyl_TIGR00027"/>
    <property type="match status" value="1"/>
</dbReference>
<gene>
    <name evidence="7" type="ORF">Raf01_82850</name>
</gene>
<dbReference type="Proteomes" id="UP000642748">
    <property type="component" value="Unassembled WGS sequence"/>
</dbReference>
<dbReference type="EC" id="2.1.1.-" evidence="6"/>
<dbReference type="InterPro" id="IPR011610">
    <property type="entry name" value="SAM_mthyl_Trfase_ML2640-like"/>
</dbReference>
<keyword evidence="5 6" id="KW-0949">S-adenosyl-L-methionine</keyword>
<comment type="similarity">
    <text evidence="2 6">Belongs to the UPF0677 family.</text>
</comment>
<dbReference type="PANTHER" id="PTHR43619">
    <property type="entry name" value="S-ADENOSYL-L-METHIONINE-DEPENDENT METHYLTRANSFERASE YKTD-RELATED"/>
    <property type="match status" value="1"/>
</dbReference>
<evidence type="ECO:0000256" key="2">
    <source>
        <dbReference type="ARBA" id="ARBA00008138"/>
    </source>
</evidence>
<dbReference type="PANTHER" id="PTHR43619:SF2">
    <property type="entry name" value="S-ADENOSYL-L-METHIONINE-DEPENDENT METHYLTRANSFERASES SUPERFAMILY PROTEIN"/>
    <property type="match status" value="1"/>
</dbReference>
<dbReference type="Pfam" id="PF04072">
    <property type="entry name" value="LCM"/>
    <property type="match status" value="1"/>
</dbReference>
<organism evidence="7 8">
    <name type="scientific">Rugosimonospora africana</name>
    <dbReference type="NCBI Taxonomy" id="556532"/>
    <lineage>
        <taxon>Bacteria</taxon>
        <taxon>Bacillati</taxon>
        <taxon>Actinomycetota</taxon>
        <taxon>Actinomycetes</taxon>
        <taxon>Micromonosporales</taxon>
        <taxon>Micromonosporaceae</taxon>
        <taxon>Rugosimonospora</taxon>
    </lineage>
</organism>
<name>A0A8J3VVW2_9ACTN</name>
<keyword evidence="4" id="KW-0808">Transferase</keyword>
<reference evidence="7" key="1">
    <citation type="submission" date="2021-01" db="EMBL/GenBank/DDBJ databases">
        <title>Whole genome shotgun sequence of Rugosimonospora africana NBRC 104875.</title>
        <authorList>
            <person name="Komaki H."/>
            <person name="Tamura T."/>
        </authorList>
    </citation>
    <scope>NUCLEOTIDE SEQUENCE</scope>
    <source>
        <strain evidence="7">NBRC 104875</strain>
    </source>
</reference>
<protein>
    <recommendedName>
        <fullName evidence="6">S-adenosyl-L-methionine-dependent methyltransferase</fullName>
        <ecNumber evidence="6">2.1.1.-</ecNumber>
    </recommendedName>
</protein>
<evidence type="ECO:0000313" key="8">
    <source>
        <dbReference type="Proteomes" id="UP000642748"/>
    </source>
</evidence>
<dbReference type="RefSeq" id="WP_203923551.1">
    <property type="nucleotide sequence ID" value="NZ_BONZ01000089.1"/>
</dbReference>
<evidence type="ECO:0000256" key="4">
    <source>
        <dbReference type="ARBA" id="ARBA00022679"/>
    </source>
</evidence>
<dbReference type="GO" id="GO:0008168">
    <property type="term" value="F:methyltransferase activity"/>
    <property type="evidence" value="ECO:0007669"/>
    <property type="project" value="UniProtKB-UniRule"/>
</dbReference>
<sequence>MSQQDERDVTSGVGLTALGAAGARAVESTRPDRLVEDPYAAAFVRALPSAIPQTLRWPADGEMLTDQEAILVGLSPFLGMRTRFFDDELTGAVDSGIRQVVAIAAGLDTRAFRLALPPDLTLFEIDRPAMLDFKEAVLREAGAQARCDRRVIAADLRDDWPDALRAAGLDAGRPTAWFAEGLLPYLPADAEARLFAHIDELSPAGSRLAVDHAVDVTGLLTGGGLSRVQGDAVDLNSIVHSDTRPSRAGWLTGQGWTVTDEPAGTVARRYGRVLIDPRLPEAPGGAMPVGDYISLLSAHRDQRGAE</sequence>
<dbReference type="SUPFAM" id="SSF53335">
    <property type="entry name" value="S-adenosyl-L-methionine-dependent methyltransferases"/>
    <property type="match status" value="1"/>
</dbReference>
<comment type="caution">
    <text evidence="7">The sequence shown here is derived from an EMBL/GenBank/DDBJ whole genome shotgun (WGS) entry which is preliminary data.</text>
</comment>
<accession>A0A8J3VVW2</accession>
<dbReference type="InterPro" id="IPR007213">
    <property type="entry name" value="Ppm1/Ppm2/Tcmp"/>
</dbReference>
<dbReference type="GO" id="GO:0032259">
    <property type="term" value="P:methylation"/>
    <property type="evidence" value="ECO:0007669"/>
    <property type="project" value="UniProtKB-KW"/>
</dbReference>
<evidence type="ECO:0000256" key="3">
    <source>
        <dbReference type="ARBA" id="ARBA00022603"/>
    </source>
</evidence>
<evidence type="ECO:0000256" key="6">
    <source>
        <dbReference type="RuleBase" id="RU362030"/>
    </source>
</evidence>
<evidence type="ECO:0000256" key="1">
    <source>
        <dbReference type="ARBA" id="ARBA00003907"/>
    </source>
</evidence>
<comment type="function">
    <text evidence="1 6">Exhibits S-adenosyl-L-methionine-dependent methyltransferase activity.</text>
</comment>
<keyword evidence="3 6" id="KW-0489">Methyltransferase</keyword>
<dbReference type="EMBL" id="BONZ01000089">
    <property type="protein sequence ID" value="GIH20113.1"/>
    <property type="molecule type" value="Genomic_DNA"/>
</dbReference>
<dbReference type="Gene3D" id="3.40.50.150">
    <property type="entry name" value="Vaccinia Virus protein VP39"/>
    <property type="match status" value="1"/>
</dbReference>
<proteinExistence type="inferred from homology"/>
<evidence type="ECO:0000313" key="7">
    <source>
        <dbReference type="EMBL" id="GIH20113.1"/>
    </source>
</evidence>
<dbReference type="InterPro" id="IPR029063">
    <property type="entry name" value="SAM-dependent_MTases_sf"/>
</dbReference>
<evidence type="ECO:0000256" key="5">
    <source>
        <dbReference type="ARBA" id="ARBA00022691"/>
    </source>
</evidence>
<dbReference type="AlphaFoldDB" id="A0A8J3VVW2"/>